<proteinExistence type="predicted"/>
<sequence>MAYDLSQPEPMLRLIQGDVGSGKTVVAALAALQALEAGYQVALMAPTEILAEQHYINFQRWLEPLGVGVAWL</sequence>
<dbReference type="GO" id="GO:0003678">
    <property type="term" value="F:DNA helicase activity"/>
    <property type="evidence" value="ECO:0007669"/>
    <property type="project" value="TreeGrafter"/>
</dbReference>
<evidence type="ECO:0000256" key="3">
    <source>
        <dbReference type="ARBA" id="ARBA00022806"/>
    </source>
</evidence>
<dbReference type="InterPro" id="IPR014001">
    <property type="entry name" value="Helicase_ATP-bd"/>
</dbReference>
<evidence type="ECO:0000256" key="1">
    <source>
        <dbReference type="ARBA" id="ARBA00022763"/>
    </source>
</evidence>
<dbReference type="Proteomes" id="UP000015729">
    <property type="component" value="Unassembled WGS sequence"/>
</dbReference>
<comment type="caution">
    <text evidence="7">The sequence shown here is derived from an EMBL/GenBank/DDBJ whole genome shotgun (WGS) entry which is preliminary data.</text>
</comment>
<keyword evidence="3 7" id="KW-0347">Helicase</keyword>
<name>S6W649_PSESF</name>
<evidence type="ECO:0000313" key="7">
    <source>
        <dbReference type="EMBL" id="EPN61748.1"/>
    </source>
</evidence>
<dbReference type="PATRIC" id="fig|1194404.4.peg.1063"/>
<reference evidence="7 8" key="1">
    <citation type="journal article" date="2013" name="PLoS Pathog.">
        <title>Genomic analysis of the Kiwifruit pathogen Pseudomonas syringae pv. actinidiae provides insight into the origins of an emergent plant disease.</title>
        <authorList>
            <person name="McCann H.C."/>
            <person name="Rikkerink E.H."/>
            <person name="Bertels F."/>
            <person name="Fiers M."/>
            <person name="Lu A."/>
            <person name="Rees-George J."/>
            <person name="Andersen M.T."/>
            <person name="Gleave A.P."/>
            <person name="Haubold B."/>
            <person name="Wohlers M.W."/>
            <person name="Guttman D.S."/>
            <person name="Wang P.W."/>
            <person name="Straub C."/>
            <person name="Vanneste J.L."/>
            <person name="Rainey P.B."/>
            <person name="Templeton M.D."/>
        </authorList>
    </citation>
    <scope>NUCLEOTIDE SEQUENCE [LARGE SCALE GENOMIC DNA]</scope>
    <source>
        <strain evidence="7 8">ICMP 18807</strain>
    </source>
</reference>
<gene>
    <name evidence="7" type="ORF">A244_05104</name>
</gene>
<dbReference type="EMBL" id="AOKG01000332">
    <property type="protein sequence ID" value="EPN61748.1"/>
    <property type="molecule type" value="Genomic_DNA"/>
</dbReference>
<dbReference type="InterPro" id="IPR027417">
    <property type="entry name" value="P-loop_NTPase"/>
</dbReference>
<evidence type="ECO:0000256" key="4">
    <source>
        <dbReference type="ARBA" id="ARBA00023125"/>
    </source>
</evidence>
<dbReference type="PANTHER" id="PTHR47964">
    <property type="entry name" value="ATP-DEPENDENT DNA HELICASE HOMOLOG RECG, CHLOROPLASTIC"/>
    <property type="match status" value="1"/>
</dbReference>
<keyword evidence="5" id="KW-0234">DNA repair</keyword>
<evidence type="ECO:0000313" key="8">
    <source>
        <dbReference type="Proteomes" id="UP000015729"/>
    </source>
</evidence>
<protein>
    <submittedName>
        <fullName evidence="7">ATP-dependent DNA helicase RecG</fullName>
    </submittedName>
</protein>
<evidence type="ECO:0000256" key="2">
    <source>
        <dbReference type="ARBA" id="ARBA00022801"/>
    </source>
</evidence>
<accession>S6W649</accession>
<keyword evidence="3 7" id="KW-0547">Nucleotide-binding</keyword>
<feature type="non-terminal residue" evidence="7">
    <location>
        <position position="72"/>
    </location>
</feature>
<keyword evidence="1" id="KW-0227">DNA damage</keyword>
<evidence type="ECO:0000256" key="5">
    <source>
        <dbReference type="ARBA" id="ARBA00023204"/>
    </source>
</evidence>
<dbReference type="Gene3D" id="3.40.50.300">
    <property type="entry name" value="P-loop containing nucleotide triphosphate hydrolases"/>
    <property type="match status" value="1"/>
</dbReference>
<evidence type="ECO:0000259" key="6">
    <source>
        <dbReference type="PROSITE" id="PS51192"/>
    </source>
</evidence>
<dbReference type="Pfam" id="PF00270">
    <property type="entry name" value="DEAD"/>
    <property type="match status" value="1"/>
</dbReference>
<dbReference type="PROSITE" id="PS51192">
    <property type="entry name" value="HELICASE_ATP_BIND_1"/>
    <property type="match status" value="1"/>
</dbReference>
<dbReference type="SUPFAM" id="SSF52540">
    <property type="entry name" value="P-loop containing nucleoside triphosphate hydrolases"/>
    <property type="match status" value="1"/>
</dbReference>
<dbReference type="GO" id="GO:0005524">
    <property type="term" value="F:ATP binding"/>
    <property type="evidence" value="ECO:0007669"/>
    <property type="project" value="InterPro"/>
</dbReference>
<dbReference type="GO" id="GO:0006281">
    <property type="term" value="P:DNA repair"/>
    <property type="evidence" value="ECO:0007669"/>
    <property type="project" value="UniProtKB-KW"/>
</dbReference>
<organism evidence="7 8">
    <name type="scientific">Pseudomonas syringae pv. actinidiae ICMP 18807</name>
    <dbReference type="NCBI Taxonomy" id="1194404"/>
    <lineage>
        <taxon>Bacteria</taxon>
        <taxon>Pseudomonadati</taxon>
        <taxon>Pseudomonadota</taxon>
        <taxon>Gammaproteobacteria</taxon>
        <taxon>Pseudomonadales</taxon>
        <taxon>Pseudomonadaceae</taxon>
        <taxon>Pseudomonas</taxon>
        <taxon>Pseudomonas syringae</taxon>
    </lineage>
</organism>
<dbReference type="GO" id="GO:0016787">
    <property type="term" value="F:hydrolase activity"/>
    <property type="evidence" value="ECO:0007669"/>
    <property type="project" value="UniProtKB-KW"/>
</dbReference>
<dbReference type="AlphaFoldDB" id="S6W649"/>
<dbReference type="InterPro" id="IPR011545">
    <property type="entry name" value="DEAD/DEAH_box_helicase_dom"/>
</dbReference>
<keyword evidence="3 7" id="KW-0067">ATP-binding</keyword>
<keyword evidence="2" id="KW-0378">Hydrolase</keyword>
<keyword evidence="4" id="KW-0238">DNA-binding</keyword>
<feature type="domain" description="Helicase ATP-binding" evidence="6">
    <location>
        <begin position="4"/>
        <end position="72"/>
    </location>
</feature>
<dbReference type="PANTHER" id="PTHR47964:SF1">
    <property type="entry name" value="ATP-DEPENDENT DNA HELICASE HOMOLOG RECG, CHLOROPLASTIC"/>
    <property type="match status" value="1"/>
</dbReference>
<dbReference type="GO" id="GO:0003677">
    <property type="term" value="F:DNA binding"/>
    <property type="evidence" value="ECO:0007669"/>
    <property type="project" value="UniProtKB-KW"/>
</dbReference>
<dbReference type="InterPro" id="IPR047112">
    <property type="entry name" value="RecG/Mfd"/>
</dbReference>